<dbReference type="KEGG" id="crq:GCK72_007028"/>
<gene>
    <name evidence="3" type="ORF">GCK72_007028</name>
</gene>
<name>A0A6A5HGE3_CAERE</name>
<evidence type="ECO:0000256" key="1">
    <source>
        <dbReference type="SAM" id="Coils"/>
    </source>
</evidence>
<evidence type="ECO:0000313" key="3">
    <source>
        <dbReference type="EMBL" id="KAF1767070.1"/>
    </source>
</evidence>
<keyword evidence="1" id="KW-0175">Coiled coil</keyword>
<accession>A0A6A5HGE3</accession>
<feature type="coiled-coil region" evidence="1">
    <location>
        <begin position="180"/>
        <end position="223"/>
    </location>
</feature>
<dbReference type="GeneID" id="9804161"/>
<feature type="compositionally biased region" description="Polar residues" evidence="2">
    <location>
        <begin position="64"/>
        <end position="74"/>
    </location>
</feature>
<dbReference type="AlphaFoldDB" id="A0A6A5HGE3"/>
<protein>
    <submittedName>
        <fullName evidence="3">Uncharacterized protein</fullName>
    </submittedName>
</protein>
<feature type="region of interest" description="Disordered" evidence="2">
    <location>
        <begin position="40"/>
        <end position="74"/>
    </location>
</feature>
<sequence length="405" mass="45704">MSQSTNSNVDTDVIIIGEVPAAPSAQGTFVVPMGPIRSNIGRGRFNPAPQGRPSPYPLPRARGATSSQNRSVSQNLRTPEIIGTKSSTTVNRQTPGMAPYNYAAIQAAQTCQTQEAALRRQCEEDTAHCRQEILKFKPKIVEVQERVDDYNEKFVQDIEKDKFLRGNYNKILKSHSEKLEESIKREYKELDGKIAEAENQEGLKRELKELERLQKLRKMLAENPHFEEPAPDSKAHDAKQIRQTMNKFGFGTKMTQDLEELRKAIAAFSKTEEQNVEEATSFEQGVEICGSLGHRLGGIGNSDLTPWLFNVKGLTVIPQIVMTAPKNGEEAYETLRKDRPEKSPWTDLTSRVKCEWNRRAAYIQAFQAEQEVRGLVLPMSAVVKEMGETMAEKMREEEEETMDTV</sequence>
<dbReference type="CTD" id="9804161"/>
<organism evidence="3 4">
    <name type="scientific">Caenorhabditis remanei</name>
    <name type="common">Caenorhabditis vulgaris</name>
    <dbReference type="NCBI Taxonomy" id="31234"/>
    <lineage>
        <taxon>Eukaryota</taxon>
        <taxon>Metazoa</taxon>
        <taxon>Ecdysozoa</taxon>
        <taxon>Nematoda</taxon>
        <taxon>Chromadorea</taxon>
        <taxon>Rhabditida</taxon>
        <taxon>Rhabditina</taxon>
        <taxon>Rhabditomorpha</taxon>
        <taxon>Rhabditoidea</taxon>
        <taxon>Rhabditidae</taxon>
        <taxon>Peloderinae</taxon>
        <taxon>Caenorhabditis</taxon>
    </lineage>
</organism>
<dbReference type="EMBL" id="WUAV01000002">
    <property type="protein sequence ID" value="KAF1767070.1"/>
    <property type="molecule type" value="Genomic_DNA"/>
</dbReference>
<reference evidence="3 4" key="1">
    <citation type="submission" date="2019-12" db="EMBL/GenBank/DDBJ databases">
        <title>Chromosome-level assembly of the Caenorhabditis remanei genome.</title>
        <authorList>
            <person name="Teterina A.A."/>
            <person name="Willis J.H."/>
            <person name="Phillips P.C."/>
        </authorList>
    </citation>
    <scope>NUCLEOTIDE SEQUENCE [LARGE SCALE GENOMIC DNA]</scope>
    <source>
        <strain evidence="3 4">PX506</strain>
        <tissue evidence="3">Whole organism</tissue>
    </source>
</reference>
<comment type="caution">
    <text evidence="3">The sequence shown here is derived from an EMBL/GenBank/DDBJ whole genome shotgun (WGS) entry which is preliminary data.</text>
</comment>
<dbReference type="RefSeq" id="XP_053590139.1">
    <property type="nucleotide sequence ID" value="XM_053725945.1"/>
</dbReference>
<evidence type="ECO:0000256" key="2">
    <source>
        <dbReference type="SAM" id="MobiDB-lite"/>
    </source>
</evidence>
<proteinExistence type="predicted"/>
<evidence type="ECO:0000313" key="4">
    <source>
        <dbReference type="Proteomes" id="UP000483820"/>
    </source>
</evidence>
<dbReference type="Proteomes" id="UP000483820">
    <property type="component" value="Chromosome II"/>
</dbReference>